<protein>
    <submittedName>
        <fullName evidence="1">Uncharacterized protein</fullName>
    </submittedName>
</protein>
<reference evidence="2" key="1">
    <citation type="journal article" date="2019" name="Int. J. Syst. Evol. Microbiol.">
        <title>The Global Catalogue of Microorganisms (GCM) 10K type strain sequencing project: providing services to taxonomists for standard genome sequencing and annotation.</title>
        <authorList>
            <consortium name="The Broad Institute Genomics Platform"/>
            <consortium name="The Broad Institute Genome Sequencing Center for Infectious Disease"/>
            <person name="Wu L."/>
            <person name="Ma J."/>
        </authorList>
    </citation>
    <scope>NUCLEOTIDE SEQUENCE [LARGE SCALE GENOMIC DNA]</scope>
    <source>
        <strain evidence="2">CGMCC 4.7645</strain>
    </source>
</reference>
<accession>A0ABW5FTR0</accession>
<comment type="caution">
    <text evidence="1">The sequence shown here is derived from an EMBL/GenBank/DDBJ whole genome shotgun (WGS) entry which is preliminary data.</text>
</comment>
<dbReference type="RefSeq" id="WP_378266369.1">
    <property type="nucleotide sequence ID" value="NZ_JBHUKR010000007.1"/>
</dbReference>
<dbReference type="Proteomes" id="UP001597417">
    <property type="component" value="Unassembled WGS sequence"/>
</dbReference>
<evidence type="ECO:0000313" key="1">
    <source>
        <dbReference type="EMBL" id="MFD2418433.1"/>
    </source>
</evidence>
<sequence>MTSPKRGILAAVLGILLGLLVTTTPAVADPGSGTLTWASPLAR</sequence>
<name>A0ABW5FTR0_9PSEU</name>
<evidence type="ECO:0000313" key="2">
    <source>
        <dbReference type="Proteomes" id="UP001597417"/>
    </source>
</evidence>
<keyword evidence="2" id="KW-1185">Reference proteome</keyword>
<proteinExistence type="predicted"/>
<organism evidence="1 2">
    <name type="scientific">Amycolatopsis pigmentata</name>
    <dbReference type="NCBI Taxonomy" id="450801"/>
    <lineage>
        <taxon>Bacteria</taxon>
        <taxon>Bacillati</taxon>
        <taxon>Actinomycetota</taxon>
        <taxon>Actinomycetes</taxon>
        <taxon>Pseudonocardiales</taxon>
        <taxon>Pseudonocardiaceae</taxon>
        <taxon>Amycolatopsis</taxon>
    </lineage>
</organism>
<dbReference type="EMBL" id="JBHUKR010000007">
    <property type="protein sequence ID" value="MFD2418433.1"/>
    <property type="molecule type" value="Genomic_DNA"/>
</dbReference>
<gene>
    <name evidence="1" type="ORF">ACFSXZ_19090</name>
</gene>